<reference evidence="2" key="1">
    <citation type="submission" date="2022-11" db="UniProtKB">
        <authorList>
            <consortium name="WormBaseParasite"/>
        </authorList>
    </citation>
    <scope>IDENTIFICATION</scope>
</reference>
<protein>
    <submittedName>
        <fullName evidence="2">Uncharacterized protein</fullName>
    </submittedName>
</protein>
<evidence type="ECO:0000313" key="1">
    <source>
        <dbReference type="Proteomes" id="UP000887565"/>
    </source>
</evidence>
<dbReference type="WBParaSite" id="nRc.2.0.1.t30065-RA">
    <property type="protein sequence ID" value="nRc.2.0.1.t30065-RA"/>
    <property type="gene ID" value="nRc.2.0.1.g30065"/>
</dbReference>
<accession>A0A915JUM4</accession>
<dbReference type="AlphaFoldDB" id="A0A915JUM4"/>
<dbReference type="Proteomes" id="UP000887565">
    <property type="component" value="Unplaced"/>
</dbReference>
<evidence type="ECO:0000313" key="2">
    <source>
        <dbReference type="WBParaSite" id="nRc.2.0.1.t30065-RA"/>
    </source>
</evidence>
<keyword evidence="1" id="KW-1185">Reference proteome</keyword>
<sequence>MTLWSHDQSKFRGCKFILDDESYFTFSHSNKNSNTGYWSSDVSNVSKAVKYKARAKFEKKLFMQNWIGPDSNGNILTIYLWDSDSKPNKRANAIMDIFTESSDSEDDFVEENNLNNENFVLELILIYNLKKFYATEDFPYTCNACTTCKIAL</sequence>
<proteinExistence type="predicted"/>
<organism evidence="1 2">
    <name type="scientific">Romanomermis culicivorax</name>
    <name type="common">Nematode worm</name>
    <dbReference type="NCBI Taxonomy" id="13658"/>
    <lineage>
        <taxon>Eukaryota</taxon>
        <taxon>Metazoa</taxon>
        <taxon>Ecdysozoa</taxon>
        <taxon>Nematoda</taxon>
        <taxon>Enoplea</taxon>
        <taxon>Dorylaimia</taxon>
        <taxon>Mermithida</taxon>
        <taxon>Mermithoidea</taxon>
        <taxon>Mermithidae</taxon>
        <taxon>Romanomermis</taxon>
    </lineage>
</organism>
<name>A0A915JUM4_ROMCU</name>